<evidence type="ECO:0000313" key="2">
    <source>
        <dbReference type="Proteomes" id="UP001596442"/>
    </source>
</evidence>
<dbReference type="EMBL" id="JBHSWW010000054">
    <property type="protein sequence ID" value="MFC6752981.1"/>
    <property type="molecule type" value="Genomic_DNA"/>
</dbReference>
<keyword evidence="2" id="KW-1185">Reference proteome</keyword>
<name>A0ABD5SA88_9EURY</name>
<dbReference type="RefSeq" id="WP_379780182.1">
    <property type="nucleotide sequence ID" value="NZ_JBHSWW010000054.1"/>
</dbReference>
<dbReference type="InterPro" id="IPR029044">
    <property type="entry name" value="Nucleotide-diphossugar_trans"/>
</dbReference>
<dbReference type="AlphaFoldDB" id="A0ABD5SA88"/>
<reference evidence="1 2" key="1">
    <citation type="journal article" date="2019" name="Int. J. Syst. Evol. Microbiol.">
        <title>The Global Catalogue of Microorganisms (GCM) 10K type strain sequencing project: providing services to taxonomists for standard genome sequencing and annotation.</title>
        <authorList>
            <consortium name="The Broad Institute Genomics Platform"/>
            <consortium name="The Broad Institute Genome Sequencing Center for Infectious Disease"/>
            <person name="Wu L."/>
            <person name="Ma J."/>
        </authorList>
    </citation>
    <scope>NUCLEOTIDE SEQUENCE [LARGE SCALE GENOMIC DNA]</scope>
    <source>
        <strain evidence="1 2">CGMCC 1.3239</strain>
    </source>
</reference>
<protein>
    <recommendedName>
        <fullName evidence="3">Nucleotide-diphospho-sugar transferase domain-containing protein</fullName>
    </recommendedName>
</protein>
<dbReference type="Proteomes" id="UP001596442">
    <property type="component" value="Unassembled WGS sequence"/>
</dbReference>
<evidence type="ECO:0000313" key="1">
    <source>
        <dbReference type="EMBL" id="MFC6752981.1"/>
    </source>
</evidence>
<comment type="caution">
    <text evidence="1">The sequence shown here is derived from an EMBL/GenBank/DDBJ whole genome shotgun (WGS) entry which is preliminary data.</text>
</comment>
<gene>
    <name evidence="1" type="ORF">ACFQEU_05800</name>
</gene>
<accession>A0ABD5SA88</accession>
<dbReference type="Gene3D" id="3.90.550.10">
    <property type="entry name" value="Spore Coat Polysaccharide Biosynthesis Protein SpsA, Chain A"/>
    <property type="match status" value="1"/>
</dbReference>
<evidence type="ECO:0008006" key="3">
    <source>
        <dbReference type="Google" id="ProtNLM"/>
    </source>
</evidence>
<dbReference type="SUPFAM" id="SSF53448">
    <property type="entry name" value="Nucleotide-diphospho-sugar transferases"/>
    <property type="match status" value="1"/>
</dbReference>
<organism evidence="1 2">
    <name type="scientific">Halorubrum tibetense</name>
    <dbReference type="NCBI Taxonomy" id="175631"/>
    <lineage>
        <taxon>Archaea</taxon>
        <taxon>Methanobacteriati</taxon>
        <taxon>Methanobacteriota</taxon>
        <taxon>Stenosarchaea group</taxon>
        <taxon>Halobacteria</taxon>
        <taxon>Halobacteriales</taxon>
        <taxon>Haloferacaceae</taxon>
        <taxon>Halorubrum</taxon>
    </lineage>
</organism>
<sequence length="276" mass="31301">MIRTGVFYIATGDQFIAEAERSAQSVRDAMPDVPIAIATDGEPEFAFDHVIEIDDPDYSFTDQIANLHRSPFDRTLHLDTDIYMDANAEELFDVLDRFDIAVAHNHNRSVYDPPGVPDSFPEYNTGVVAYRNDDALREFTQSWDEVYKNLYDGGNPQNQPSFRKALYESDLRIATLPPEYNLMLRYPGHAVGEVKLFHGRLLDIDTPGAGKYTDVEEAAETINATTDHRVFTQLGGISVYSNDESNPINKIRMGIWRHGFVGAFRRGISKIRNRFD</sequence>
<proteinExistence type="predicted"/>